<protein>
    <recommendedName>
        <fullName evidence="2">glutathione transferase</fullName>
        <ecNumber evidence="2">2.5.1.18</ecNumber>
    </recommendedName>
</protein>
<evidence type="ECO:0000256" key="3">
    <source>
        <dbReference type="ARBA" id="ARBA00022679"/>
    </source>
</evidence>
<keyword evidence="7" id="KW-1185">Reference proteome</keyword>
<evidence type="ECO:0000256" key="1">
    <source>
        <dbReference type="ARBA" id="ARBA00010128"/>
    </source>
</evidence>
<accession>A0AB40CUL8</accession>
<dbReference type="PROSITE" id="PS50405">
    <property type="entry name" value="GST_CTER"/>
    <property type="match status" value="1"/>
</dbReference>
<comment type="catalytic activity">
    <reaction evidence="4">
        <text>RX + glutathione = an S-substituted glutathione + a halide anion + H(+)</text>
        <dbReference type="Rhea" id="RHEA:16437"/>
        <dbReference type="ChEBI" id="CHEBI:15378"/>
        <dbReference type="ChEBI" id="CHEBI:16042"/>
        <dbReference type="ChEBI" id="CHEBI:17792"/>
        <dbReference type="ChEBI" id="CHEBI:57925"/>
        <dbReference type="ChEBI" id="CHEBI:90779"/>
        <dbReference type="EC" id="2.5.1.18"/>
    </reaction>
</comment>
<dbReference type="GO" id="GO:0004364">
    <property type="term" value="F:glutathione transferase activity"/>
    <property type="evidence" value="ECO:0007669"/>
    <property type="project" value="UniProtKB-EC"/>
</dbReference>
<evidence type="ECO:0000256" key="4">
    <source>
        <dbReference type="ARBA" id="ARBA00047960"/>
    </source>
</evidence>
<evidence type="ECO:0000259" key="6">
    <source>
        <dbReference type="PROSITE" id="PS50405"/>
    </source>
</evidence>
<evidence type="ECO:0000313" key="7">
    <source>
        <dbReference type="Proteomes" id="UP001515500"/>
    </source>
</evidence>
<dbReference type="GO" id="GO:0005737">
    <property type="term" value="C:cytoplasm"/>
    <property type="evidence" value="ECO:0007669"/>
    <property type="project" value="TreeGrafter"/>
</dbReference>
<dbReference type="GO" id="GO:0043295">
    <property type="term" value="F:glutathione binding"/>
    <property type="evidence" value="ECO:0007669"/>
    <property type="project" value="TreeGrafter"/>
</dbReference>
<dbReference type="InterPro" id="IPR004046">
    <property type="entry name" value="GST_C"/>
</dbReference>
<evidence type="ECO:0000259" key="5">
    <source>
        <dbReference type="PROSITE" id="PS50404"/>
    </source>
</evidence>
<dbReference type="InterPro" id="IPR036249">
    <property type="entry name" value="Thioredoxin-like_sf"/>
</dbReference>
<dbReference type="CDD" id="cd03187">
    <property type="entry name" value="GST_C_Phi"/>
    <property type="match status" value="1"/>
</dbReference>
<dbReference type="RefSeq" id="XP_039142516.1">
    <property type="nucleotide sequence ID" value="XM_039286582.1"/>
</dbReference>
<dbReference type="SUPFAM" id="SSF47616">
    <property type="entry name" value="GST C-terminal domain-like"/>
    <property type="match status" value="1"/>
</dbReference>
<dbReference type="FunFam" id="3.40.30.10:FF:000016">
    <property type="entry name" value="Glutathione S-transferase F2"/>
    <property type="match status" value="1"/>
</dbReference>
<dbReference type="SFLD" id="SFLDG01154">
    <property type="entry name" value="Main.5:_Phi-like"/>
    <property type="match status" value="1"/>
</dbReference>
<dbReference type="InterPro" id="IPR010987">
    <property type="entry name" value="Glutathione-S-Trfase_C-like"/>
</dbReference>
<dbReference type="PROSITE" id="PS50404">
    <property type="entry name" value="GST_NTER"/>
    <property type="match status" value="1"/>
</dbReference>
<dbReference type="Proteomes" id="UP001515500">
    <property type="component" value="Chromosome 2"/>
</dbReference>
<dbReference type="GO" id="GO:0006749">
    <property type="term" value="P:glutathione metabolic process"/>
    <property type="evidence" value="ECO:0007669"/>
    <property type="project" value="TreeGrafter"/>
</dbReference>
<dbReference type="PANTHER" id="PTHR43900">
    <property type="entry name" value="GLUTATHIONE S-TRANSFERASE RHO"/>
    <property type="match status" value="1"/>
</dbReference>
<dbReference type="Gene3D" id="3.40.30.10">
    <property type="entry name" value="Glutaredoxin"/>
    <property type="match status" value="1"/>
</dbReference>
<dbReference type="GeneID" id="120279655"/>
<evidence type="ECO:0000256" key="2">
    <source>
        <dbReference type="ARBA" id="ARBA00012452"/>
    </source>
</evidence>
<reference evidence="8" key="1">
    <citation type="submission" date="2025-08" db="UniProtKB">
        <authorList>
            <consortium name="RefSeq"/>
        </authorList>
    </citation>
    <scope>IDENTIFICATION</scope>
</reference>
<dbReference type="InterPro" id="IPR034347">
    <property type="entry name" value="GST_Phi_C"/>
</dbReference>
<gene>
    <name evidence="8" type="primary">LOC120279655</name>
</gene>
<feature type="domain" description="GST N-terminal" evidence="5">
    <location>
        <begin position="138"/>
        <end position="219"/>
    </location>
</feature>
<dbReference type="InterPro" id="IPR004045">
    <property type="entry name" value="Glutathione_S-Trfase_N"/>
</dbReference>
<name>A0AB40CUL8_DIOCR</name>
<proteinExistence type="inferred from homology"/>
<evidence type="ECO:0000313" key="8">
    <source>
        <dbReference type="RefSeq" id="XP_039142516.1"/>
    </source>
</evidence>
<dbReference type="PANTHER" id="PTHR43900:SF79">
    <property type="entry name" value="GLUTATHIONE S-TRANSFERASE"/>
    <property type="match status" value="1"/>
</dbReference>
<dbReference type="Pfam" id="PF02798">
    <property type="entry name" value="GST_N"/>
    <property type="match status" value="1"/>
</dbReference>
<dbReference type="Pfam" id="PF00043">
    <property type="entry name" value="GST_C"/>
    <property type="match status" value="1"/>
</dbReference>
<dbReference type="AlphaFoldDB" id="A0AB40CUL8"/>
<keyword evidence="3" id="KW-0808">Transferase</keyword>
<dbReference type="SFLD" id="SFLDS00019">
    <property type="entry name" value="Glutathione_Transferase_(cytos"/>
    <property type="match status" value="1"/>
</dbReference>
<dbReference type="FunFam" id="1.20.1050.10:FF:000004">
    <property type="entry name" value="Glutathione S-transferase F2"/>
    <property type="match status" value="1"/>
</dbReference>
<dbReference type="InterPro" id="IPR040079">
    <property type="entry name" value="Glutathione_S-Trfase"/>
</dbReference>
<dbReference type="EC" id="2.5.1.18" evidence="2"/>
<organism evidence="7 8">
    <name type="scientific">Dioscorea cayennensis subsp. rotundata</name>
    <name type="common">White Guinea yam</name>
    <name type="synonym">Dioscorea rotundata</name>
    <dbReference type="NCBI Taxonomy" id="55577"/>
    <lineage>
        <taxon>Eukaryota</taxon>
        <taxon>Viridiplantae</taxon>
        <taxon>Streptophyta</taxon>
        <taxon>Embryophyta</taxon>
        <taxon>Tracheophyta</taxon>
        <taxon>Spermatophyta</taxon>
        <taxon>Magnoliopsida</taxon>
        <taxon>Liliopsida</taxon>
        <taxon>Dioscoreales</taxon>
        <taxon>Dioscoreaceae</taxon>
        <taxon>Dioscorea</taxon>
    </lineage>
</organism>
<dbReference type="SFLD" id="SFLDG00358">
    <property type="entry name" value="Main_(cytGST)"/>
    <property type="match status" value="1"/>
</dbReference>
<feature type="domain" description="GST C-terminal" evidence="6">
    <location>
        <begin position="227"/>
        <end position="356"/>
    </location>
</feature>
<sequence length="357" mass="41067">MGNDVFHMVDFEWWNQLQSIKVSIYHGVTLKVLSTFEVERSPVGFSQSRIEALQAEIQQLRTGQQAIVASQELIKANLIHTLDILSQLVPPPLVFLCDWWLHAKVTFVIAWLIVVQDGTHYGAMFMFPLFLSLFILHASVKVFGSPTSTEVARVLACLFEKDVDFQLIRFDSFKGMSRKPDYLRLQPAGQALTFEHGSRTLVESREICRYIAEKFADQGNKDLLRKGTLERAFIEQWLQTEMQSFDPPTSALLFNLAFAPILDLEPDQEVITKSKAKLANLLDVYEQRLEETNYLVGDKFTLADLSHLPNTHYLIADMRCGHLLRSKKRVSNWWDKMSERPSWKKVLELQQQPPPVL</sequence>
<dbReference type="Gene3D" id="1.20.1050.10">
    <property type="match status" value="1"/>
</dbReference>
<comment type="similarity">
    <text evidence="1">Belongs to the GST superfamily. Phi family.</text>
</comment>
<dbReference type="InterPro" id="IPR036282">
    <property type="entry name" value="Glutathione-S-Trfase_C_sf"/>
</dbReference>
<dbReference type="SUPFAM" id="SSF52833">
    <property type="entry name" value="Thioredoxin-like"/>
    <property type="match status" value="1"/>
</dbReference>
<dbReference type="GO" id="GO:0009635">
    <property type="term" value="P:response to herbicide"/>
    <property type="evidence" value="ECO:0007669"/>
    <property type="project" value="UniProtKB-ARBA"/>
</dbReference>